<evidence type="ECO:0000313" key="3">
    <source>
        <dbReference type="Proteomes" id="UP000639772"/>
    </source>
</evidence>
<sequence>MGPSRARPQSKVYRPPLTIAGRRRGGGGDGGVGGGVALVRRRRWAGKGRITGELLVMEEVPDSDGEGGVVSGGCDRRAAGVEIGSRVGTAEEAGRLIVGAGRFFRRLEGSQPHPDLLRRVFDLRHPSSRWPLSNPHEFASSSSAAAAFGLGFQLDGWSLGKRLLLILGVEFHEERVVNGLQVRKPVDGS</sequence>
<comment type="caution">
    <text evidence="2">The sequence shown here is derived from an EMBL/GenBank/DDBJ whole genome shotgun (WGS) entry which is preliminary data.</text>
</comment>
<dbReference type="EMBL" id="JADCNM010000008">
    <property type="protein sequence ID" value="KAG0472412.1"/>
    <property type="molecule type" value="Genomic_DNA"/>
</dbReference>
<evidence type="ECO:0000313" key="2">
    <source>
        <dbReference type="EMBL" id="KAG0472412.1"/>
    </source>
</evidence>
<feature type="region of interest" description="Disordered" evidence="1">
    <location>
        <begin position="1"/>
        <end position="31"/>
    </location>
</feature>
<protein>
    <submittedName>
        <fullName evidence="2">Uncharacterized protein</fullName>
    </submittedName>
</protein>
<evidence type="ECO:0000256" key="1">
    <source>
        <dbReference type="SAM" id="MobiDB-lite"/>
    </source>
</evidence>
<accession>A0A835QP78</accession>
<reference evidence="2 3" key="1">
    <citation type="journal article" date="2020" name="Nat. Food">
        <title>A phased Vanilla planifolia genome enables genetic improvement of flavour and production.</title>
        <authorList>
            <person name="Hasing T."/>
            <person name="Tang H."/>
            <person name="Brym M."/>
            <person name="Khazi F."/>
            <person name="Huang T."/>
            <person name="Chambers A.H."/>
        </authorList>
    </citation>
    <scope>NUCLEOTIDE SEQUENCE [LARGE SCALE GENOMIC DNA]</scope>
    <source>
        <tissue evidence="2">Leaf</tissue>
    </source>
</reference>
<name>A0A835QP78_VANPL</name>
<dbReference type="Proteomes" id="UP000639772">
    <property type="component" value="Unassembled WGS sequence"/>
</dbReference>
<proteinExistence type="predicted"/>
<dbReference type="AlphaFoldDB" id="A0A835QP78"/>
<organism evidence="2 3">
    <name type="scientific">Vanilla planifolia</name>
    <name type="common">Vanilla</name>
    <dbReference type="NCBI Taxonomy" id="51239"/>
    <lineage>
        <taxon>Eukaryota</taxon>
        <taxon>Viridiplantae</taxon>
        <taxon>Streptophyta</taxon>
        <taxon>Embryophyta</taxon>
        <taxon>Tracheophyta</taxon>
        <taxon>Spermatophyta</taxon>
        <taxon>Magnoliopsida</taxon>
        <taxon>Liliopsida</taxon>
        <taxon>Asparagales</taxon>
        <taxon>Orchidaceae</taxon>
        <taxon>Vanilloideae</taxon>
        <taxon>Vanilleae</taxon>
        <taxon>Vanilla</taxon>
    </lineage>
</organism>
<gene>
    <name evidence="2" type="ORF">HPP92_016958</name>
</gene>